<comment type="caution">
    <text evidence="2">The sequence shown here is derived from an EMBL/GenBank/DDBJ whole genome shotgun (WGS) entry which is preliminary data.</text>
</comment>
<protein>
    <submittedName>
        <fullName evidence="2">Uncharacterized protein</fullName>
    </submittedName>
</protein>
<evidence type="ECO:0000313" key="3">
    <source>
        <dbReference type="Proteomes" id="UP001149090"/>
    </source>
</evidence>
<sequence length="311" mass="37103">MDIFQKKVIQKIKTHFVQENLNLNLDLDENENEDENENLNENLNENQNQNQIDSIEENIKTSQEMILILNNFQQNCQFKIKPSIFQNLKKSLKDIDLIKMEKNQLDIQQLLQENNTLKCSILCLENEVIFHNFLLNNYLILNLKQNSQNNIQIKQENVIENFKATETIQNKIIMETKEQLQFLQKILVENEKNQKLNEQKYLNKLEKFATENHNLKRSNIILQRNLDEDRLISQNLNKQLKISQSKVFPLEIKIRYLMEKIQKLQSIKEKNKILKANLQISSTMSQFYPLIVEQNKDLENENLFKNQKSKN</sequence>
<keyword evidence="1" id="KW-0175">Coiled coil</keyword>
<proteinExistence type="predicted"/>
<evidence type="ECO:0000313" key="2">
    <source>
        <dbReference type="EMBL" id="KAJ5079189.1"/>
    </source>
</evidence>
<keyword evidence="3" id="KW-1185">Reference proteome</keyword>
<organism evidence="2 3">
    <name type="scientific">Anaeramoeba ignava</name>
    <name type="common">Anaerobic marine amoeba</name>
    <dbReference type="NCBI Taxonomy" id="1746090"/>
    <lineage>
        <taxon>Eukaryota</taxon>
        <taxon>Metamonada</taxon>
        <taxon>Anaeramoebidae</taxon>
        <taxon>Anaeramoeba</taxon>
    </lineage>
</organism>
<dbReference type="EMBL" id="JAPDFW010000034">
    <property type="protein sequence ID" value="KAJ5079189.1"/>
    <property type="molecule type" value="Genomic_DNA"/>
</dbReference>
<accession>A0A9Q0LVB3</accession>
<reference evidence="2" key="1">
    <citation type="submission" date="2022-10" db="EMBL/GenBank/DDBJ databases">
        <title>Novel sulphate-reducing endosymbionts in the free-living metamonad Anaeramoeba.</title>
        <authorList>
            <person name="Jerlstrom-Hultqvist J."/>
            <person name="Cepicka I."/>
            <person name="Gallot-Lavallee L."/>
            <person name="Salas-Leiva D."/>
            <person name="Curtis B.A."/>
            <person name="Zahonova K."/>
            <person name="Pipaliya S."/>
            <person name="Dacks J."/>
            <person name="Roger A.J."/>
        </authorList>
    </citation>
    <scope>NUCLEOTIDE SEQUENCE</scope>
    <source>
        <strain evidence="2">BMAN</strain>
    </source>
</reference>
<dbReference type="Proteomes" id="UP001149090">
    <property type="component" value="Unassembled WGS sequence"/>
</dbReference>
<evidence type="ECO:0000256" key="1">
    <source>
        <dbReference type="SAM" id="Coils"/>
    </source>
</evidence>
<name>A0A9Q0LVB3_ANAIG</name>
<gene>
    <name evidence="2" type="ORF">M0811_14522</name>
</gene>
<feature type="coiled-coil region" evidence="1">
    <location>
        <begin position="18"/>
        <end position="56"/>
    </location>
</feature>
<dbReference type="AlphaFoldDB" id="A0A9Q0LVB3"/>